<evidence type="ECO:0000313" key="7">
    <source>
        <dbReference type="EMBL" id="MCY6370993.1"/>
    </source>
</evidence>
<comment type="caution">
    <text evidence="7">The sequence shown here is derived from an EMBL/GenBank/DDBJ whole genome shotgun (WGS) entry which is preliminary data.</text>
</comment>
<dbReference type="Proteomes" id="UP001079657">
    <property type="component" value="Unassembled WGS sequence"/>
</dbReference>
<keyword evidence="3" id="KW-0732">Signal</keyword>
<keyword evidence="8" id="KW-1185">Reference proteome</keyword>
<proteinExistence type="inferred from homology"/>
<dbReference type="Gene3D" id="1.10.287.470">
    <property type="entry name" value="Helix hairpin bin"/>
    <property type="match status" value="1"/>
</dbReference>
<feature type="domain" description="YknX-like C-terminal permuted SH3-like" evidence="6">
    <location>
        <begin position="375"/>
        <end position="440"/>
    </location>
</feature>
<dbReference type="Gene3D" id="2.40.30.170">
    <property type="match status" value="1"/>
</dbReference>
<evidence type="ECO:0000259" key="4">
    <source>
        <dbReference type="Pfam" id="PF25917"/>
    </source>
</evidence>
<feature type="signal peptide" evidence="3">
    <location>
        <begin position="1"/>
        <end position="21"/>
    </location>
</feature>
<evidence type="ECO:0000259" key="5">
    <source>
        <dbReference type="Pfam" id="PF25954"/>
    </source>
</evidence>
<comment type="similarity">
    <text evidence="1">Belongs to the membrane fusion protein (MFP) (TC 8.A.1) family.</text>
</comment>
<dbReference type="Pfam" id="PF25989">
    <property type="entry name" value="YknX_C"/>
    <property type="match status" value="1"/>
</dbReference>
<evidence type="ECO:0000259" key="6">
    <source>
        <dbReference type="Pfam" id="PF25989"/>
    </source>
</evidence>
<dbReference type="SUPFAM" id="SSF111369">
    <property type="entry name" value="HlyD-like secretion proteins"/>
    <property type="match status" value="2"/>
</dbReference>
<reference evidence="7" key="1">
    <citation type="submission" date="2022-12" db="EMBL/GenBank/DDBJ databases">
        <authorList>
            <person name="Wang J."/>
        </authorList>
    </citation>
    <scope>NUCLEOTIDE SEQUENCE</scope>
    <source>
        <strain evidence="7">HY-42-06</strain>
    </source>
</reference>
<evidence type="ECO:0000313" key="8">
    <source>
        <dbReference type="Proteomes" id="UP001079657"/>
    </source>
</evidence>
<accession>A0ABT4CRD4</accession>
<feature type="chain" id="PRO_5046547410" evidence="3">
    <location>
        <begin position="22"/>
        <end position="456"/>
    </location>
</feature>
<evidence type="ECO:0000256" key="2">
    <source>
        <dbReference type="SAM" id="Coils"/>
    </source>
</evidence>
<protein>
    <submittedName>
        <fullName evidence="7">Efflux RND transporter periplasmic adaptor subunit</fullName>
    </submittedName>
</protein>
<feature type="domain" description="Multidrug resistance protein MdtA-like barrel-sandwich hybrid" evidence="4">
    <location>
        <begin position="68"/>
        <end position="287"/>
    </location>
</feature>
<dbReference type="InterPro" id="IPR006143">
    <property type="entry name" value="RND_pump_MFP"/>
</dbReference>
<dbReference type="InterPro" id="IPR058625">
    <property type="entry name" value="MdtA-like_BSH"/>
</dbReference>
<dbReference type="NCBIfam" id="TIGR01730">
    <property type="entry name" value="RND_mfp"/>
    <property type="match status" value="1"/>
</dbReference>
<dbReference type="EMBL" id="JAPQES010000003">
    <property type="protein sequence ID" value="MCY6370993.1"/>
    <property type="molecule type" value="Genomic_DNA"/>
</dbReference>
<dbReference type="Gene3D" id="2.40.50.100">
    <property type="match status" value="1"/>
</dbReference>
<feature type="coiled-coil region" evidence="2">
    <location>
        <begin position="144"/>
        <end position="171"/>
    </location>
</feature>
<feature type="domain" description="CusB-like beta-barrel" evidence="5">
    <location>
        <begin position="291"/>
        <end position="366"/>
    </location>
</feature>
<gene>
    <name evidence="7" type="ORF">OXH55_10150</name>
</gene>
<keyword evidence="2" id="KW-0175">Coiled coil</keyword>
<dbReference type="InterPro" id="IPR058637">
    <property type="entry name" value="YknX-like_C"/>
</dbReference>
<dbReference type="Pfam" id="PF25917">
    <property type="entry name" value="BSH_RND"/>
    <property type="match status" value="1"/>
</dbReference>
<dbReference type="PANTHER" id="PTHR30469">
    <property type="entry name" value="MULTIDRUG RESISTANCE PROTEIN MDTA"/>
    <property type="match status" value="1"/>
</dbReference>
<evidence type="ECO:0000256" key="3">
    <source>
        <dbReference type="SAM" id="SignalP"/>
    </source>
</evidence>
<dbReference type="Pfam" id="PF25954">
    <property type="entry name" value="Beta-barrel_RND_2"/>
    <property type="match status" value="1"/>
</dbReference>
<evidence type="ECO:0000256" key="1">
    <source>
        <dbReference type="ARBA" id="ARBA00009477"/>
    </source>
</evidence>
<dbReference type="PANTHER" id="PTHR30469:SF33">
    <property type="entry name" value="SLR1207 PROTEIN"/>
    <property type="match status" value="1"/>
</dbReference>
<name>A0ABT4CRD4_9CLOT</name>
<dbReference type="InterPro" id="IPR058792">
    <property type="entry name" value="Beta-barrel_RND_2"/>
</dbReference>
<sequence>MKKRALSIGMALVLGMGILTGCGKGTKNAAQAQEENYTPVKVENIKRDQLYNSVVITGKITADKDTVILPKIPGKVESVGVKVGDAVNVGTTLFTLDKTDAQNKVQQAKAGLDSASAAVEQAQVGVTSTDKGIETAKAGLESAKASYETAKASYELNNEKIQNAKLNLERVKSLYEQGIVSKAEYEQAQLAASDNSIEIFKAQLNQAEAGYNQAKKSFEQTMASSQNSNVGVKQAQAGYSQAQVGYNQAVQALNDMTVTSPISGMVSSITIEKGEMASNAQPAMTIVNMDKVYVEVSVTENLVNKLKKGSEVDVDIASIGAKEVKGKIYTISPAADSRTNLYAVKIEMDNKDHRIKPGMFGKVYFKTDFINNVIVVKSEAILVEEGKTIIYVVKDGKAHKKEVEVGMDNGKYTEIKSGIQEGEQIIVKGQQYVQNSSNVKIIDDKTPKENGVGGEK</sequence>
<dbReference type="RefSeq" id="WP_268049833.1">
    <property type="nucleotide sequence ID" value="NZ_JAPQES010000003.1"/>
</dbReference>
<dbReference type="Gene3D" id="2.40.420.20">
    <property type="match status" value="1"/>
</dbReference>
<dbReference type="PROSITE" id="PS51257">
    <property type="entry name" value="PROKAR_LIPOPROTEIN"/>
    <property type="match status" value="1"/>
</dbReference>
<organism evidence="7 8">
    <name type="scientific">Clostridium ganghwense</name>
    <dbReference type="NCBI Taxonomy" id="312089"/>
    <lineage>
        <taxon>Bacteria</taxon>
        <taxon>Bacillati</taxon>
        <taxon>Bacillota</taxon>
        <taxon>Clostridia</taxon>
        <taxon>Eubacteriales</taxon>
        <taxon>Clostridiaceae</taxon>
        <taxon>Clostridium</taxon>
    </lineage>
</organism>